<keyword evidence="2" id="KW-1185">Reference proteome</keyword>
<evidence type="ECO:0000313" key="2">
    <source>
        <dbReference type="Proteomes" id="UP000632222"/>
    </source>
</evidence>
<proteinExistence type="predicted"/>
<accession>A0ABQ2DGE2</accession>
<comment type="caution">
    <text evidence="1">The sequence shown here is derived from an EMBL/GenBank/DDBJ whole genome shotgun (WGS) entry which is preliminary data.</text>
</comment>
<sequence>MQENTAPVGSWVFCEVLQSKSTGFGRQCQDGAEHDGAESGHLQKPSGEFLQVWTGFFQF</sequence>
<reference evidence="2" key="1">
    <citation type="journal article" date="2019" name="Int. J. Syst. Evol. Microbiol.">
        <title>The Global Catalogue of Microorganisms (GCM) 10K type strain sequencing project: providing services to taxonomists for standard genome sequencing and annotation.</title>
        <authorList>
            <consortium name="The Broad Institute Genomics Platform"/>
            <consortium name="The Broad Institute Genome Sequencing Center for Infectious Disease"/>
            <person name="Wu L."/>
            <person name="Ma J."/>
        </authorList>
    </citation>
    <scope>NUCLEOTIDE SEQUENCE [LARGE SCALE GENOMIC DNA]</scope>
    <source>
        <strain evidence="2">JCM 14370</strain>
    </source>
</reference>
<dbReference type="Proteomes" id="UP000632222">
    <property type="component" value="Unassembled WGS sequence"/>
</dbReference>
<name>A0ABQ2DGE2_9DEIO</name>
<organism evidence="1 2">
    <name type="scientific">Deinococcus roseus</name>
    <dbReference type="NCBI Taxonomy" id="392414"/>
    <lineage>
        <taxon>Bacteria</taxon>
        <taxon>Thermotogati</taxon>
        <taxon>Deinococcota</taxon>
        <taxon>Deinococci</taxon>
        <taxon>Deinococcales</taxon>
        <taxon>Deinococcaceae</taxon>
        <taxon>Deinococcus</taxon>
    </lineage>
</organism>
<dbReference type="EMBL" id="BMOD01000037">
    <property type="protein sequence ID" value="GGJ57051.1"/>
    <property type="molecule type" value="Genomic_DNA"/>
</dbReference>
<gene>
    <name evidence="1" type="ORF">GCM10008938_48980</name>
</gene>
<protein>
    <submittedName>
        <fullName evidence="1">Uncharacterized protein</fullName>
    </submittedName>
</protein>
<evidence type="ECO:0000313" key="1">
    <source>
        <dbReference type="EMBL" id="GGJ57051.1"/>
    </source>
</evidence>